<dbReference type="InterPro" id="IPR000524">
    <property type="entry name" value="Tscrpt_reg_HTH_GntR"/>
</dbReference>
<dbReference type="PANTHER" id="PTHR46577">
    <property type="entry name" value="HTH-TYPE TRANSCRIPTIONAL REGULATORY PROTEIN GABR"/>
    <property type="match status" value="1"/>
</dbReference>
<feature type="region of interest" description="Disordered" evidence="6">
    <location>
        <begin position="105"/>
        <end position="124"/>
    </location>
</feature>
<evidence type="ECO:0000256" key="4">
    <source>
        <dbReference type="ARBA" id="ARBA00023125"/>
    </source>
</evidence>
<dbReference type="Pfam" id="PF00392">
    <property type="entry name" value="GntR"/>
    <property type="match status" value="1"/>
</dbReference>
<keyword evidence="8" id="KW-0032">Aminotransferase</keyword>
<dbReference type="Proteomes" id="UP000248783">
    <property type="component" value="Unassembled WGS sequence"/>
</dbReference>
<dbReference type="InterPro" id="IPR036390">
    <property type="entry name" value="WH_DNA-bd_sf"/>
</dbReference>
<dbReference type="Pfam" id="PF00155">
    <property type="entry name" value="Aminotran_1_2"/>
    <property type="match status" value="1"/>
</dbReference>
<evidence type="ECO:0000313" key="8">
    <source>
        <dbReference type="EMBL" id="PZR53775.1"/>
    </source>
</evidence>
<evidence type="ECO:0000256" key="6">
    <source>
        <dbReference type="SAM" id="MobiDB-lite"/>
    </source>
</evidence>
<dbReference type="AlphaFoldDB" id="A0A2W5X0K6"/>
<protein>
    <submittedName>
        <fullName evidence="8">PLP-dependent aminotransferase family protein</fullName>
    </submittedName>
</protein>
<dbReference type="InterPro" id="IPR015421">
    <property type="entry name" value="PyrdxlP-dep_Trfase_major"/>
</dbReference>
<dbReference type="PROSITE" id="PS50949">
    <property type="entry name" value="HTH_GNTR"/>
    <property type="match status" value="1"/>
</dbReference>
<dbReference type="InterPro" id="IPR036388">
    <property type="entry name" value="WH-like_DNA-bd_sf"/>
</dbReference>
<comment type="caution">
    <text evidence="8">The sequence shown here is derived from an EMBL/GenBank/DDBJ whole genome shotgun (WGS) entry which is preliminary data.</text>
</comment>
<evidence type="ECO:0000256" key="5">
    <source>
        <dbReference type="ARBA" id="ARBA00023163"/>
    </source>
</evidence>
<dbReference type="SUPFAM" id="SSF46785">
    <property type="entry name" value="Winged helix' DNA-binding domain"/>
    <property type="match status" value="1"/>
</dbReference>
<dbReference type="PANTHER" id="PTHR46577:SF1">
    <property type="entry name" value="HTH-TYPE TRANSCRIPTIONAL REGULATORY PROTEIN GABR"/>
    <property type="match status" value="1"/>
</dbReference>
<dbReference type="Gene3D" id="3.40.640.10">
    <property type="entry name" value="Type I PLP-dependent aspartate aminotransferase-like (Major domain)"/>
    <property type="match status" value="1"/>
</dbReference>
<dbReference type="SUPFAM" id="SSF53383">
    <property type="entry name" value="PLP-dependent transferases"/>
    <property type="match status" value="1"/>
</dbReference>
<dbReference type="GO" id="GO:0003677">
    <property type="term" value="F:DNA binding"/>
    <property type="evidence" value="ECO:0007669"/>
    <property type="project" value="UniProtKB-KW"/>
</dbReference>
<evidence type="ECO:0000259" key="7">
    <source>
        <dbReference type="PROSITE" id="PS50949"/>
    </source>
</evidence>
<evidence type="ECO:0000313" key="9">
    <source>
        <dbReference type="Proteomes" id="UP000248783"/>
    </source>
</evidence>
<keyword evidence="8" id="KW-0808">Transferase</keyword>
<dbReference type="EMBL" id="QKWH01000003">
    <property type="protein sequence ID" value="PZR53775.1"/>
    <property type="molecule type" value="Genomic_DNA"/>
</dbReference>
<evidence type="ECO:0000256" key="3">
    <source>
        <dbReference type="ARBA" id="ARBA00023015"/>
    </source>
</evidence>
<sequence length="507" mass="53202">MRPSGLDIHSQSRDSGPVTPPPVHRHLSATTTARLLGAWHSGGPAYRALADALRLAVLAGTVPPHTRLPSERDLAGALGVSRSTTTAAYRRLRESGFAATRTGSGTVAVLPRPSPSTAPTPQGGDAPAVTWQVPGHDVVDLAQATPGAPPHLHAAYARALEALPAYLARGGYEPFGVPALRQAVADRYTERGTPTSPDQILVTTGAQHALHLLAGTFLRPRDVAVVQSPTYVHALEVLRRAGARLVPVSAPARPDDGPALDPDVLASTLRQVRPRLVYLVPDFHNPTGRSLSADERAAVRTAAHRAGVTVVADETLTELVLDGPDGGPARDADVPPPFAGDGRSPFVVSVGSASKTFWGGLRIGWVRAHPDVVAQLARRRGSVDIASPLLEQLAVTELLARRAEVLEGRRVVLREQRDRLVAGLRTALPWDVPAPAGGLVLWPALGGPLAQAFAAAAAAEGVLVGAGPTFTTDGGSTDRVRLSFAREVVEVEAALPRLVRAWERVTG</sequence>
<keyword evidence="3" id="KW-0805">Transcription regulation</keyword>
<accession>A0A2W5X0K6</accession>
<dbReference type="InterPro" id="IPR051446">
    <property type="entry name" value="HTH_trans_reg/aminotransferase"/>
</dbReference>
<dbReference type="SMART" id="SM00345">
    <property type="entry name" value="HTH_GNTR"/>
    <property type="match status" value="1"/>
</dbReference>
<dbReference type="Gene3D" id="1.10.10.10">
    <property type="entry name" value="Winged helix-like DNA-binding domain superfamily/Winged helix DNA-binding domain"/>
    <property type="match status" value="1"/>
</dbReference>
<keyword evidence="2" id="KW-0663">Pyridoxal phosphate</keyword>
<feature type="region of interest" description="Disordered" evidence="6">
    <location>
        <begin position="1"/>
        <end position="25"/>
    </location>
</feature>
<comment type="similarity">
    <text evidence="1">In the C-terminal section; belongs to the class-I pyridoxal-phosphate-dependent aminotransferase family.</text>
</comment>
<dbReference type="GO" id="GO:0008483">
    <property type="term" value="F:transaminase activity"/>
    <property type="evidence" value="ECO:0007669"/>
    <property type="project" value="UniProtKB-KW"/>
</dbReference>
<dbReference type="PRINTS" id="PR00035">
    <property type="entry name" value="HTHGNTR"/>
</dbReference>
<dbReference type="CDD" id="cd00609">
    <property type="entry name" value="AAT_like"/>
    <property type="match status" value="1"/>
</dbReference>
<keyword evidence="5" id="KW-0804">Transcription</keyword>
<organism evidence="8 9">
    <name type="scientific">Xylanimonas oleitrophica</name>
    <dbReference type="NCBI Taxonomy" id="2607479"/>
    <lineage>
        <taxon>Bacteria</taxon>
        <taxon>Bacillati</taxon>
        <taxon>Actinomycetota</taxon>
        <taxon>Actinomycetes</taxon>
        <taxon>Micrococcales</taxon>
        <taxon>Promicromonosporaceae</taxon>
        <taxon>Xylanimonas</taxon>
    </lineage>
</organism>
<dbReference type="GO" id="GO:0003700">
    <property type="term" value="F:DNA-binding transcription factor activity"/>
    <property type="evidence" value="ECO:0007669"/>
    <property type="project" value="InterPro"/>
</dbReference>
<keyword evidence="9" id="KW-1185">Reference proteome</keyword>
<evidence type="ECO:0000256" key="1">
    <source>
        <dbReference type="ARBA" id="ARBA00005384"/>
    </source>
</evidence>
<dbReference type="InterPro" id="IPR015424">
    <property type="entry name" value="PyrdxlP-dep_Trfase"/>
</dbReference>
<proteinExistence type="inferred from homology"/>
<reference evidence="8 9" key="1">
    <citation type="submission" date="2018-06" db="EMBL/GenBank/DDBJ databases">
        <title>Whole genome sequencing of a novel hydrocarbon degrading bacterial strain, PW21 isolated from oil contaminated produced water sample.</title>
        <authorList>
            <person name="Nagkirti P."/>
            <person name="Shaikh A."/>
            <person name="Gowdaman V."/>
            <person name="Engineer A.E."/>
            <person name="Dagar S."/>
            <person name="Dhakephalkar P.K."/>
        </authorList>
    </citation>
    <scope>NUCLEOTIDE SEQUENCE [LARGE SCALE GENOMIC DNA]</scope>
    <source>
        <strain evidence="8 9">PW21</strain>
    </source>
</reference>
<dbReference type="CDD" id="cd07377">
    <property type="entry name" value="WHTH_GntR"/>
    <property type="match status" value="1"/>
</dbReference>
<name>A0A2W5X0K6_9MICO</name>
<dbReference type="InterPro" id="IPR004839">
    <property type="entry name" value="Aminotransferase_I/II_large"/>
</dbReference>
<gene>
    <name evidence="8" type="ORF">DNL40_06525</name>
</gene>
<dbReference type="GO" id="GO:0030170">
    <property type="term" value="F:pyridoxal phosphate binding"/>
    <property type="evidence" value="ECO:0007669"/>
    <property type="project" value="InterPro"/>
</dbReference>
<feature type="domain" description="HTH gntR-type" evidence="7">
    <location>
        <begin position="43"/>
        <end position="111"/>
    </location>
</feature>
<keyword evidence="4" id="KW-0238">DNA-binding</keyword>
<evidence type="ECO:0000256" key="2">
    <source>
        <dbReference type="ARBA" id="ARBA00022898"/>
    </source>
</evidence>